<dbReference type="GeneID" id="74306952"/>
<dbReference type="Pfam" id="PF14413">
    <property type="entry name" value="Thg1C"/>
    <property type="match status" value="1"/>
</dbReference>
<proteinExistence type="inferred from homology"/>
<feature type="domain" description="tRNAHis guanylyltransferase catalytic" evidence="11">
    <location>
        <begin position="14"/>
        <end position="118"/>
    </location>
</feature>
<dbReference type="KEGG" id="mend:L6E24_04610"/>
<keyword evidence="4" id="KW-0808">Transferase</keyword>
<dbReference type="RefSeq" id="WP_257743550.1">
    <property type="nucleotide sequence ID" value="NZ_CP096115.1"/>
</dbReference>
<accession>A0A9E7PR59</accession>
<dbReference type="Gene3D" id="3.30.70.3000">
    <property type="match status" value="1"/>
</dbReference>
<reference evidence="13" key="1">
    <citation type="submission" date="2022-04" db="EMBL/GenBank/DDBJ databases">
        <title>Complete genome of Methanoplanus endosymbiosus DSM 3599.</title>
        <authorList>
            <person name="Chen S.-C."/>
            <person name="You Y.-T."/>
            <person name="Zhou Y.-Z."/>
            <person name="Lai M.-C."/>
        </authorList>
    </citation>
    <scope>NUCLEOTIDE SEQUENCE</scope>
    <source>
        <strain evidence="13">DSM 3599</strain>
    </source>
</reference>
<dbReference type="GO" id="GO:0008193">
    <property type="term" value="F:tRNA guanylyltransferase activity"/>
    <property type="evidence" value="ECO:0007669"/>
    <property type="project" value="UniProtKB-EC"/>
</dbReference>
<dbReference type="GO" id="GO:0005525">
    <property type="term" value="F:GTP binding"/>
    <property type="evidence" value="ECO:0007669"/>
    <property type="project" value="UniProtKB-KW"/>
</dbReference>
<evidence type="ECO:0000256" key="6">
    <source>
        <dbReference type="ARBA" id="ARBA00022695"/>
    </source>
</evidence>
<dbReference type="EC" id="2.7.7.79" evidence="3"/>
<evidence type="ECO:0000256" key="4">
    <source>
        <dbReference type="ARBA" id="ARBA00022679"/>
    </source>
</evidence>
<dbReference type="InterPro" id="IPR007537">
    <property type="entry name" value="tRNAHis_GuaTrfase_Thg1"/>
</dbReference>
<keyword evidence="10" id="KW-0342">GTP-binding</keyword>
<evidence type="ECO:0000256" key="7">
    <source>
        <dbReference type="ARBA" id="ARBA00022723"/>
    </source>
</evidence>
<keyword evidence="7" id="KW-0479">Metal-binding</keyword>
<comment type="cofactor">
    <cofactor evidence="1">
        <name>Mg(2+)</name>
        <dbReference type="ChEBI" id="CHEBI:18420"/>
    </cofactor>
</comment>
<keyword evidence="5" id="KW-0819">tRNA processing</keyword>
<evidence type="ECO:0000256" key="9">
    <source>
        <dbReference type="ARBA" id="ARBA00022842"/>
    </source>
</evidence>
<evidence type="ECO:0000313" key="13">
    <source>
        <dbReference type="EMBL" id="UUX93411.1"/>
    </source>
</evidence>
<dbReference type="EMBL" id="CP096115">
    <property type="protein sequence ID" value="UUX93411.1"/>
    <property type="molecule type" value="Genomic_DNA"/>
</dbReference>
<evidence type="ECO:0000256" key="2">
    <source>
        <dbReference type="ARBA" id="ARBA00010113"/>
    </source>
</evidence>
<protein>
    <recommendedName>
        <fullName evidence="3">tRNA(His) guanylyltransferase</fullName>
        <ecNumber evidence="3">2.7.7.79</ecNumber>
    </recommendedName>
</protein>
<dbReference type="Pfam" id="PF04446">
    <property type="entry name" value="Thg1"/>
    <property type="match status" value="1"/>
</dbReference>
<evidence type="ECO:0000256" key="8">
    <source>
        <dbReference type="ARBA" id="ARBA00022741"/>
    </source>
</evidence>
<dbReference type="InterPro" id="IPR025845">
    <property type="entry name" value="Thg1_C_dom"/>
</dbReference>
<evidence type="ECO:0000313" key="14">
    <source>
        <dbReference type="Proteomes" id="UP001060368"/>
    </source>
</evidence>
<organism evidence="13 14">
    <name type="scientific">Methanoplanus endosymbiosus</name>
    <dbReference type="NCBI Taxonomy" id="33865"/>
    <lineage>
        <taxon>Archaea</taxon>
        <taxon>Methanobacteriati</taxon>
        <taxon>Methanobacteriota</taxon>
        <taxon>Stenosarchaea group</taxon>
        <taxon>Methanomicrobia</taxon>
        <taxon>Methanomicrobiales</taxon>
        <taxon>Methanomicrobiaceae</taxon>
        <taxon>Methanoplanus</taxon>
    </lineage>
</organism>
<dbReference type="PANTHER" id="PTHR12729:SF6">
    <property type="entry name" value="TRNA(HIS) GUANYLYLTRANSFERASE-RELATED"/>
    <property type="match status" value="1"/>
</dbReference>
<evidence type="ECO:0000259" key="11">
    <source>
        <dbReference type="Pfam" id="PF04446"/>
    </source>
</evidence>
<dbReference type="PANTHER" id="PTHR12729">
    <property type="entry name" value="TRNA(HIS) GUANYLYLTRANSFERASE-RELATED"/>
    <property type="match status" value="1"/>
</dbReference>
<sequence>MQEREIFSGIYAVPPVIVRLDGRAFHSLTRDLNFKKPFDEKFSSAMWRVSEKLISKSGLEPEFAYTFSDEISLYFANLPFKGRIEKINSVCASYAASALLLELGLNKPLAFDSRVIMIQKDQTGKYLSWRQSEAWRNHMNAYCQSALISEGNTGTETARIMKGMKSADMHEMMFNRGVNLSETPAWQRRGTVIHKDKVLRKGFNPITGTEVTASRTIITADKNPPLFSDVQAADEYIIKLLSRDEETQ</sequence>
<keyword evidence="8" id="KW-0547">Nucleotide-binding</keyword>
<keyword evidence="9" id="KW-0460">Magnesium</keyword>
<gene>
    <name evidence="13" type="ORF">L6E24_04610</name>
</gene>
<dbReference type="GO" id="GO:0000287">
    <property type="term" value="F:magnesium ion binding"/>
    <property type="evidence" value="ECO:0007669"/>
    <property type="project" value="InterPro"/>
</dbReference>
<comment type="similarity">
    <text evidence="2">Belongs to the tRNA(His) guanylyltransferase family.</text>
</comment>
<dbReference type="InterPro" id="IPR024956">
    <property type="entry name" value="tRNAHis_GuaTrfase_cat"/>
</dbReference>
<dbReference type="AlphaFoldDB" id="A0A9E7PR59"/>
<evidence type="ECO:0000256" key="5">
    <source>
        <dbReference type="ARBA" id="ARBA00022694"/>
    </source>
</evidence>
<dbReference type="InterPro" id="IPR038469">
    <property type="entry name" value="tRNAHis_GuaTrfase_Thg1_sf"/>
</dbReference>
<dbReference type="GO" id="GO:0006400">
    <property type="term" value="P:tRNA modification"/>
    <property type="evidence" value="ECO:0007669"/>
    <property type="project" value="InterPro"/>
</dbReference>
<feature type="domain" description="Thg1 C-terminal" evidence="12">
    <location>
        <begin position="125"/>
        <end position="200"/>
    </location>
</feature>
<dbReference type="Proteomes" id="UP001060368">
    <property type="component" value="Chromosome"/>
</dbReference>
<name>A0A9E7PR59_9EURY</name>
<keyword evidence="6" id="KW-0548">Nucleotidyltransferase</keyword>
<keyword evidence="14" id="KW-1185">Reference proteome</keyword>
<evidence type="ECO:0000256" key="3">
    <source>
        <dbReference type="ARBA" id="ARBA00012511"/>
    </source>
</evidence>
<evidence type="ECO:0000256" key="10">
    <source>
        <dbReference type="ARBA" id="ARBA00023134"/>
    </source>
</evidence>
<evidence type="ECO:0000259" key="12">
    <source>
        <dbReference type="Pfam" id="PF14413"/>
    </source>
</evidence>
<evidence type="ECO:0000256" key="1">
    <source>
        <dbReference type="ARBA" id="ARBA00001946"/>
    </source>
</evidence>